<dbReference type="EMBL" id="BBNY01000076">
    <property type="protein sequence ID" value="GAL90735.1"/>
    <property type="molecule type" value="Genomic_DNA"/>
</dbReference>
<gene>
    <name evidence="8" type="ORF">JCM19538_500</name>
</gene>
<dbReference type="RefSeq" id="WP_045372619.1">
    <property type="nucleotide sequence ID" value="NZ_BBNY01000076.1"/>
</dbReference>
<comment type="subcellular location">
    <subcellularLocation>
        <location evidence="1">Cell outer membrane</location>
    </subcellularLocation>
</comment>
<organism evidence="8 9">
    <name type="scientific">Jejuia pallidilutea</name>
    <dbReference type="NCBI Taxonomy" id="504487"/>
    <lineage>
        <taxon>Bacteria</taxon>
        <taxon>Pseudomonadati</taxon>
        <taxon>Bacteroidota</taxon>
        <taxon>Flavobacteriia</taxon>
        <taxon>Flavobacteriales</taxon>
        <taxon>Flavobacteriaceae</taxon>
        <taxon>Jejuia</taxon>
    </lineage>
</organism>
<dbReference type="OrthoDB" id="5694214at2"/>
<dbReference type="InterPro" id="IPR011990">
    <property type="entry name" value="TPR-like_helical_dom_sf"/>
</dbReference>
<dbReference type="PROSITE" id="PS51257">
    <property type="entry name" value="PROKAR_LIPOPROTEIN"/>
    <property type="match status" value="1"/>
</dbReference>
<dbReference type="InterPro" id="IPR033985">
    <property type="entry name" value="SusD-like_N"/>
</dbReference>
<dbReference type="Pfam" id="PF07980">
    <property type="entry name" value="SusD_RagB"/>
    <property type="match status" value="1"/>
</dbReference>
<comment type="caution">
    <text evidence="8">The sequence shown here is derived from an EMBL/GenBank/DDBJ whole genome shotgun (WGS) entry which is preliminary data.</text>
</comment>
<keyword evidence="5" id="KW-0998">Cell outer membrane</keyword>
<evidence type="ECO:0000256" key="1">
    <source>
        <dbReference type="ARBA" id="ARBA00004442"/>
    </source>
</evidence>
<dbReference type="InterPro" id="IPR012944">
    <property type="entry name" value="SusD_RagB_dom"/>
</dbReference>
<dbReference type="Gene3D" id="1.25.40.390">
    <property type="match status" value="1"/>
</dbReference>
<dbReference type="Pfam" id="PF14322">
    <property type="entry name" value="SusD-like_3"/>
    <property type="match status" value="1"/>
</dbReference>
<sequence length="504" mass="54869">MKNLKHKMSLGIALTIIMLMVSCSEDFLEVEPKGTALEENYYTNEAEAYSGLVAVYDVIGKQSRGFENMIALLNSGSDDHYTGGGSSSDGSQLQVFSNYTISESTVATSYWSDFYQGVFRANTLLTKLPDVDMSDATKARFTAETKALRAIYYFELVRLFKNIPLITSPLGTDEIYSVTQADPSDVYAQIETDLLEAIPNLPVTLDIANEGGRLTQGAAKAILGKVYLYQGKNSEAASQLADVNGTPGATSAFGYKLLDNFSDLWVINNTYNTESIIEVAHTDKSNADWGFWGSGADEGNSLAQMIGPRGFVNSSGAAATDYAGGWGFNVITQSLYDALNGDPRFDETIVDMQALADAGQIEYEPSYQNTGYFLKKFLPMTSDRSTGGGATELNYKQHTYMMRLADTYLLEAEALGGTGARAQALLDAVRARVGLPSVPVSMDAIMNERRLELAGEGHRWYDLVRTARAASVLADRGFVAGKNEILPIPLPELENTLLVQNPNY</sequence>
<evidence type="ECO:0000259" key="7">
    <source>
        <dbReference type="Pfam" id="PF14322"/>
    </source>
</evidence>
<evidence type="ECO:0000256" key="2">
    <source>
        <dbReference type="ARBA" id="ARBA00006275"/>
    </source>
</evidence>
<protein>
    <submittedName>
        <fullName evidence="8">Putative outer membrane protein</fullName>
    </submittedName>
</protein>
<feature type="domain" description="SusD-like N-terminal" evidence="7">
    <location>
        <begin position="73"/>
        <end position="228"/>
    </location>
</feature>
<accession>A0A098LV19</accession>
<evidence type="ECO:0000256" key="4">
    <source>
        <dbReference type="ARBA" id="ARBA00023136"/>
    </source>
</evidence>
<comment type="similarity">
    <text evidence="2">Belongs to the SusD family.</text>
</comment>
<dbReference type="CDD" id="cd08977">
    <property type="entry name" value="SusD"/>
    <property type="match status" value="1"/>
</dbReference>
<keyword evidence="4" id="KW-0472">Membrane</keyword>
<dbReference type="AlphaFoldDB" id="A0A098LV19"/>
<evidence type="ECO:0000256" key="3">
    <source>
        <dbReference type="ARBA" id="ARBA00022729"/>
    </source>
</evidence>
<dbReference type="Proteomes" id="UP000030184">
    <property type="component" value="Unassembled WGS sequence"/>
</dbReference>
<evidence type="ECO:0000256" key="5">
    <source>
        <dbReference type="ARBA" id="ARBA00023237"/>
    </source>
</evidence>
<dbReference type="SUPFAM" id="SSF48452">
    <property type="entry name" value="TPR-like"/>
    <property type="match status" value="1"/>
</dbReference>
<proteinExistence type="inferred from homology"/>
<name>A0A098LV19_9FLAO</name>
<reference evidence="9" key="1">
    <citation type="journal article" date="2014" name="Genome Announc.">
        <title>Draft Genome Sequence of Marine Flavobacterium Jejuia pallidilutea Strain 11shimoA1 and Pigmentation Mutants.</title>
        <authorList>
            <person name="Takatani N."/>
            <person name="Nakanishi M."/>
            <person name="Meirelles P."/>
            <person name="Mino S."/>
            <person name="Suda W."/>
            <person name="Oshima K."/>
            <person name="Hattori M."/>
            <person name="Ohkuma M."/>
            <person name="Hosokawa M."/>
            <person name="Miyashita K."/>
            <person name="Thompson F.L."/>
            <person name="Niwa A."/>
            <person name="Sawabe T."/>
            <person name="Sawabe T."/>
        </authorList>
    </citation>
    <scope>NUCLEOTIDE SEQUENCE [LARGE SCALE GENOMIC DNA]</scope>
    <source>
        <strain evidence="9">JCM 19538</strain>
    </source>
</reference>
<keyword evidence="9" id="KW-1185">Reference proteome</keyword>
<evidence type="ECO:0000313" key="8">
    <source>
        <dbReference type="EMBL" id="GAL90735.1"/>
    </source>
</evidence>
<evidence type="ECO:0000313" key="9">
    <source>
        <dbReference type="Proteomes" id="UP000030184"/>
    </source>
</evidence>
<keyword evidence="3" id="KW-0732">Signal</keyword>
<feature type="domain" description="RagB/SusD" evidence="6">
    <location>
        <begin position="319"/>
        <end position="466"/>
    </location>
</feature>
<dbReference type="GO" id="GO:0009279">
    <property type="term" value="C:cell outer membrane"/>
    <property type="evidence" value="ECO:0007669"/>
    <property type="project" value="UniProtKB-SubCell"/>
</dbReference>
<evidence type="ECO:0000259" key="6">
    <source>
        <dbReference type="Pfam" id="PF07980"/>
    </source>
</evidence>